<dbReference type="InterPro" id="IPR004843">
    <property type="entry name" value="Calcineurin-like_PHP"/>
</dbReference>
<evidence type="ECO:0000256" key="1">
    <source>
        <dbReference type="ARBA" id="ARBA00022801"/>
    </source>
</evidence>
<dbReference type="InterPro" id="IPR041796">
    <property type="entry name" value="Mre11_N"/>
</dbReference>
<dbReference type="Gene3D" id="3.60.21.10">
    <property type="match status" value="1"/>
</dbReference>
<evidence type="ECO:0000259" key="2">
    <source>
        <dbReference type="Pfam" id="PF00149"/>
    </source>
</evidence>
<evidence type="ECO:0000313" key="3">
    <source>
        <dbReference type="EMBL" id="OYR88595.1"/>
    </source>
</evidence>
<feature type="domain" description="Calcineurin-like phosphoesterase" evidence="2">
    <location>
        <begin position="1"/>
        <end position="199"/>
    </location>
</feature>
<dbReference type="PANTHER" id="PTHR30337">
    <property type="entry name" value="COMPONENT OF ATP-DEPENDENT DSDNA EXONUCLEASE"/>
    <property type="match status" value="1"/>
</dbReference>
<dbReference type="PIRSF" id="PIRSF033091">
    <property type="entry name" value="Pesterase_YhaO"/>
    <property type="match status" value="1"/>
</dbReference>
<dbReference type="SUPFAM" id="SSF56300">
    <property type="entry name" value="Metallo-dependent phosphatases"/>
    <property type="match status" value="1"/>
</dbReference>
<evidence type="ECO:0000313" key="6">
    <source>
        <dbReference type="Proteomes" id="UP000216316"/>
    </source>
</evidence>
<dbReference type="PANTHER" id="PTHR30337:SF7">
    <property type="entry name" value="PHOSPHOESTERASE"/>
    <property type="match status" value="1"/>
</dbReference>
<comment type="caution">
    <text evidence="4">The sequence shown here is derived from an EMBL/GenBank/DDBJ whole genome shotgun (WGS) entry which is preliminary data.</text>
</comment>
<dbReference type="RefSeq" id="WP_094495797.1">
    <property type="nucleotide sequence ID" value="NZ_CAJUTI010000002.1"/>
</dbReference>
<dbReference type="Proteomes" id="UP000215828">
    <property type="component" value="Unassembled WGS sequence"/>
</dbReference>
<reference evidence="3 6" key="2">
    <citation type="submission" date="2017-05" db="EMBL/GenBank/DDBJ databases">
        <authorList>
            <person name="Lin X.B."/>
            <person name="Stothard P."/>
            <person name="Tasseva G."/>
            <person name="Walter J."/>
        </authorList>
    </citation>
    <scope>NUCLEOTIDE SEQUENCE [LARGE SCALE GENOMIC DNA]</scope>
    <source>
        <strain evidence="3 6">609u</strain>
    </source>
</reference>
<dbReference type="AlphaFoldDB" id="A0A256LGV8"/>
<name>A0A256LGV8_9LACO</name>
<reference evidence="5 6" key="3">
    <citation type="submission" date="2017-09" db="EMBL/GenBank/DDBJ databases">
        <title>Tripartite evolution among Lactobacillus johnsonii, Lactobacillus taiwanensis, Lactobacillus reuteri and their rodent host.</title>
        <authorList>
            <person name="Wang T."/>
            <person name="Knowles S."/>
            <person name="Cheng C."/>
        </authorList>
    </citation>
    <scope>NUCLEOTIDE SEQUENCE [LARGE SCALE GENOMIC DNA]</scope>
    <source>
        <strain evidence="4 5">609q</strain>
        <strain evidence="3 6">609u</strain>
    </source>
</reference>
<dbReference type="EMBL" id="NGNV01000009">
    <property type="protein sequence ID" value="OYR88595.1"/>
    <property type="molecule type" value="Genomic_DNA"/>
</dbReference>
<protein>
    <submittedName>
        <fullName evidence="4">Phosphoesterase</fullName>
    </submittedName>
</protein>
<reference evidence="4 5" key="1">
    <citation type="submission" date="2017-04" db="EMBL/GenBank/DDBJ databases">
        <authorList>
            <person name="Afonso C.L."/>
            <person name="Miller P.J."/>
            <person name="Scott M.A."/>
            <person name="Spackman E."/>
            <person name="Goraichik I."/>
            <person name="Dimitrov K.M."/>
            <person name="Suarez D.L."/>
            <person name="Swayne D.E."/>
        </authorList>
    </citation>
    <scope>NUCLEOTIDE SEQUENCE [LARGE SCALE GENOMIC DNA]</scope>
    <source>
        <strain evidence="4 5">609q</strain>
    </source>
</reference>
<proteinExistence type="predicted"/>
<sequence>MKFMHLADAHLDSPFQGLSFLPSNEFNDIKESTQKSFTKAIDTAIEQKVDLVLIAGDTFDSVNPSPQSQLFFNHEIKRLTDQEIQVVMILGNHDYLNPEEMILPQTPYFKLLGSDEKVEEAQFKTKTGFPYTVVGFSYQHNHIETDKISEFPKKSNNFTFGLMHAGAKTTDAHQNVYAPFTVAKIKNLNYNYFALGHIHLRQSLSEDPLIVYSGNLQGRHINERKAKGVYLGIVDETTKKINLDFVKTAPIIWQMADLELDHEISQSDLTRKIVDILTRKNTQKTLFGLTISGAQYLSEKELELVNDSDYWLQLSNSLNFDSRLVKVYLVNNEKLQLKSADKEAFNQAESETFALEKIYSLANDLSKKSDYVADLLKKPEFIEEVKELSQVKLGQKLKDMDDETNSN</sequence>
<dbReference type="InterPro" id="IPR014576">
    <property type="entry name" value="Pesterase_YhaO"/>
</dbReference>
<accession>A0A256LGV8</accession>
<gene>
    <name evidence="3" type="ORF">CBF53_02615</name>
    <name evidence="4" type="ORF">CBF70_05110</name>
</gene>
<keyword evidence="1" id="KW-0378">Hydrolase</keyword>
<dbReference type="InterPro" id="IPR029052">
    <property type="entry name" value="Metallo-depent_PP-like"/>
</dbReference>
<dbReference type="EMBL" id="NGNX01000011">
    <property type="protein sequence ID" value="OYR92403.1"/>
    <property type="molecule type" value="Genomic_DNA"/>
</dbReference>
<evidence type="ECO:0000313" key="5">
    <source>
        <dbReference type="Proteomes" id="UP000215828"/>
    </source>
</evidence>
<dbReference type="InterPro" id="IPR050535">
    <property type="entry name" value="DNA_Repair-Maintenance_Comp"/>
</dbReference>
<keyword evidence="6" id="KW-1185">Reference proteome</keyword>
<organism evidence="4 5">
    <name type="scientific">Lactobacillus taiwanensis</name>
    <dbReference type="NCBI Taxonomy" id="508451"/>
    <lineage>
        <taxon>Bacteria</taxon>
        <taxon>Bacillati</taxon>
        <taxon>Bacillota</taxon>
        <taxon>Bacilli</taxon>
        <taxon>Lactobacillales</taxon>
        <taxon>Lactobacillaceae</taxon>
        <taxon>Lactobacillus</taxon>
    </lineage>
</organism>
<evidence type="ECO:0000313" key="4">
    <source>
        <dbReference type="EMBL" id="OYR92403.1"/>
    </source>
</evidence>
<dbReference type="CDD" id="cd00840">
    <property type="entry name" value="MPP_Mre11_N"/>
    <property type="match status" value="1"/>
</dbReference>
<dbReference type="GO" id="GO:0016787">
    <property type="term" value="F:hydrolase activity"/>
    <property type="evidence" value="ECO:0007669"/>
    <property type="project" value="UniProtKB-KW"/>
</dbReference>
<dbReference type="Proteomes" id="UP000216316">
    <property type="component" value="Unassembled WGS sequence"/>
</dbReference>
<dbReference type="Pfam" id="PF00149">
    <property type="entry name" value="Metallophos"/>
    <property type="match status" value="1"/>
</dbReference>